<protein>
    <submittedName>
        <fullName evidence="1">Uncharacterized protein</fullName>
    </submittedName>
</protein>
<keyword evidence="2" id="KW-1185">Reference proteome</keyword>
<accession>A0A1Q9CR09</accession>
<evidence type="ECO:0000313" key="2">
    <source>
        <dbReference type="Proteomes" id="UP000186817"/>
    </source>
</evidence>
<dbReference type="EMBL" id="LSRX01000981">
    <property type="protein sequence ID" value="OLP85352.1"/>
    <property type="molecule type" value="Genomic_DNA"/>
</dbReference>
<organism evidence="1 2">
    <name type="scientific">Symbiodinium microadriaticum</name>
    <name type="common">Dinoflagellate</name>
    <name type="synonym">Zooxanthella microadriatica</name>
    <dbReference type="NCBI Taxonomy" id="2951"/>
    <lineage>
        <taxon>Eukaryota</taxon>
        <taxon>Sar</taxon>
        <taxon>Alveolata</taxon>
        <taxon>Dinophyceae</taxon>
        <taxon>Suessiales</taxon>
        <taxon>Symbiodiniaceae</taxon>
        <taxon>Symbiodinium</taxon>
    </lineage>
</organism>
<name>A0A1Q9CR09_SYMMI</name>
<dbReference type="Proteomes" id="UP000186817">
    <property type="component" value="Unassembled WGS sequence"/>
</dbReference>
<gene>
    <name evidence="1" type="ORF">AK812_SmicGene33657</name>
</gene>
<proteinExistence type="predicted"/>
<dbReference type="AlphaFoldDB" id="A0A1Q9CR09"/>
<reference evidence="1 2" key="1">
    <citation type="submission" date="2016-02" db="EMBL/GenBank/DDBJ databases">
        <title>Genome analysis of coral dinoflagellate symbionts highlights evolutionary adaptations to a symbiotic lifestyle.</title>
        <authorList>
            <person name="Aranda M."/>
            <person name="Li Y."/>
            <person name="Liew Y.J."/>
            <person name="Baumgarten S."/>
            <person name="Simakov O."/>
            <person name="Wilson M."/>
            <person name="Piel J."/>
            <person name="Ashoor H."/>
            <person name="Bougouffa S."/>
            <person name="Bajic V.B."/>
            <person name="Ryu T."/>
            <person name="Ravasi T."/>
            <person name="Bayer T."/>
            <person name="Micklem G."/>
            <person name="Kim H."/>
            <person name="Bhak J."/>
            <person name="Lajeunesse T.C."/>
            <person name="Voolstra C.R."/>
        </authorList>
    </citation>
    <scope>NUCLEOTIDE SEQUENCE [LARGE SCALE GENOMIC DNA]</scope>
    <source>
        <strain evidence="1 2">CCMP2467</strain>
    </source>
</reference>
<dbReference type="OrthoDB" id="10273894at2759"/>
<evidence type="ECO:0000313" key="1">
    <source>
        <dbReference type="EMBL" id="OLP85352.1"/>
    </source>
</evidence>
<sequence length="295" mass="31721">MQQPSDPHCGHVAGLVLQLTQGGALYNEVALVRYGRHGACSVRGELLGGLAKLQLATGDCLRLDRSLNAMPAQRLAAAGGRACAEDELRDEQNLPESPQVARQVLAPDMTAGKDLADSLRSRSFVSPSETVEGSFLFPSPFSDGVKGGLQFSSVWLAAQQNQPWRCSLRRFFGSLRHTYEQSTTDIGIPSGLLDLVAATVTFRQVCLAAAGGMLWMIGTPSFLGTNLLRILMPDVKIFRLQSDVGAMFVAAHPDLPKEIWCASLSASLMRLLSQRPGPLPGGLLVEHPLFATQAR</sequence>
<comment type="caution">
    <text evidence="1">The sequence shown here is derived from an EMBL/GenBank/DDBJ whole genome shotgun (WGS) entry which is preliminary data.</text>
</comment>